<protein>
    <submittedName>
        <fullName evidence="1">Uncharacterized protein</fullName>
    </submittedName>
</protein>
<sequence>MSNGVPIWKDANSSSGGSVEAVESVTRIIKGEVNSSGNVVSGVGFTANKNGSNDYIITFNQSFSEKPVVVSNLVSGSPRYFTTEIKSITTNSVIIKVIDPINGAIMTGGFTFIVMGTK</sequence>
<accession>A0AC61NFR9</accession>
<evidence type="ECO:0000313" key="2">
    <source>
        <dbReference type="Proteomes" id="UP000826212"/>
    </source>
</evidence>
<gene>
    <name evidence="1" type="ORF">K4L44_10660</name>
</gene>
<organism evidence="1 2">
    <name type="scientific">Halosquirtibacter laminarini</name>
    <dbReference type="NCBI Taxonomy" id="3374600"/>
    <lineage>
        <taxon>Bacteria</taxon>
        <taxon>Pseudomonadati</taxon>
        <taxon>Bacteroidota</taxon>
        <taxon>Bacteroidia</taxon>
        <taxon>Marinilabiliales</taxon>
        <taxon>Prolixibacteraceae</taxon>
        <taxon>Halosquirtibacter</taxon>
    </lineage>
</organism>
<name>A0AC61NFR9_9BACT</name>
<reference evidence="1" key="1">
    <citation type="submission" date="2021-08" db="EMBL/GenBank/DDBJ databases">
        <title>Novel anaerobic bacterium isolated from sea squirt in East Sea, Republic of Korea.</title>
        <authorList>
            <person name="Nguyen T.H."/>
            <person name="Li Z."/>
            <person name="Lee Y.-J."/>
            <person name="Ko J."/>
            <person name="Kim S.-G."/>
        </authorList>
    </citation>
    <scope>NUCLEOTIDE SEQUENCE</scope>
    <source>
        <strain evidence="1">KCTC 25031</strain>
    </source>
</reference>
<dbReference type="Proteomes" id="UP000826212">
    <property type="component" value="Chromosome"/>
</dbReference>
<keyword evidence="2" id="KW-1185">Reference proteome</keyword>
<evidence type="ECO:0000313" key="1">
    <source>
        <dbReference type="EMBL" id="QZE13050.1"/>
    </source>
</evidence>
<dbReference type="EMBL" id="CP081303">
    <property type="protein sequence ID" value="QZE13050.1"/>
    <property type="molecule type" value="Genomic_DNA"/>
</dbReference>
<proteinExistence type="predicted"/>